<dbReference type="OrthoDB" id="298939at2759"/>
<dbReference type="AlphaFoldDB" id="A0A401H1V1"/>
<evidence type="ECO:0000256" key="1">
    <source>
        <dbReference type="SAM" id="MobiDB-lite"/>
    </source>
</evidence>
<feature type="region of interest" description="Disordered" evidence="1">
    <location>
        <begin position="831"/>
        <end position="921"/>
    </location>
</feature>
<dbReference type="STRING" id="139825.A0A401H1V1"/>
<name>A0A401H1V1_9APHY</name>
<feature type="region of interest" description="Disordered" evidence="1">
    <location>
        <begin position="746"/>
        <end position="809"/>
    </location>
</feature>
<accession>A0A401H1V1</accession>
<feature type="compositionally biased region" description="Basic and acidic residues" evidence="1">
    <location>
        <begin position="758"/>
        <end position="783"/>
    </location>
</feature>
<comment type="caution">
    <text evidence="2">The sequence shown here is derived from an EMBL/GenBank/DDBJ whole genome shotgun (WGS) entry which is preliminary data.</text>
</comment>
<feature type="compositionally biased region" description="Basic and acidic residues" evidence="1">
    <location>
        <begin position="791"/>
        <end position="809"/>
    </location>
</feature>
<sequence length="1132" mass="121192">MALQTRLDPMNASPYHPKVRVSLKLAEPLFVAGSTITGKMEVECKADKGLGIGVIMAELFAIEELTSRDHSATSTFLHPRRLFQGPGLPPSNAVHPHPTPGDPPLPCHHYPARRGVTTFLFQFSLPESSPSSINFGSSLANVRYEIRASVSVAWKGQKSFVMDKKLVDVVECFEKDHSRMTVPEGLIVGENGKIWVQGKVVGGFMVAGQPACIELQVKNHSAKKNTGLAVSLTRQLHLSSLASSQKQLLQISDTLTSVSFRGAEYIIQAGAEGVANLVVDVPKAARGVKGGKRRGNDESDSTTEPLFEVRCIVSVKLSMGIGSKDVRLDLPVMILHPLALSTVPFPDPYSVSPQPYNGLIYDPMPLTLYQPSTSPASYQQYPISSYPSPPTSPFALPYLHQGQVWLPPPSAGPFSPPPVSYPYYHSDPVMSYIPPLRPTSAEPIPSQPLYGLPTSYVQQPLPSLSLNQPIAEREEGKGERASRITLHLRMSSRHRSASPPSHRFAIPVSSDPHTPPTPPTLSLPVERLTLKAYSSYSPSSSPHSRPRLQPPPLDLPTSPACAQGLVVSPRPMLSPKHSFSVDPVAQVTHIENLERIAARVDSHNADMSVSGAELDLGPNNCTGHENTADRDKTLPSPPVSTDKDGVAQVRTKLDSLFPEETPTPPTPTLAAVTSLKVPCVNSAHAGGLDLIGGVSGLDALEAKLLAEVGTRKIEKAAHYADVRSVLPISIPRSTDQQDPAVDSAISSLTLPALGSEPRTLKREEPIHQREIGEDAKSESKKAEIQGSNKDGGSRKHGGERANHSKDDEFYRLRKAAQGRVAAWLGSIEPDVFPQATSPPTSLETVLPAQDGERSEGDAEALQDLSKNVSPDAASPDVSAAPNPRSSGFLPIGTIRSNIQVPIPTGNVNARNSGKDSPNPKTPLARVAVVPPRLAAYPLQPPDPEVRYDIRSARGGRGGKVTAVAAIWASATQQQDNNSKPVVKHSGVSLAKTLDLGKTPTMKPLPQKSLPLSEPPKPPSNAKLSLAPIRPRETKAAPAVDISAKRGRMTKASTSPAAVSSSLATPMLSSTASLARPTPPLSDRNNLKLPTSIPEMSRLKPSDPKPNTAKGELAFGQARLRELIKRYQGQTNA</sequence>
<dbReference type="Gene3D" id="2.60.40.640">
    <property type="match status" value="1"/>
</dbReference>
<protein>
    <recommendedName>
        <fullName evidence="4">Arrestin C-terminal-like domain-containing protein</fullName>
    </recommendedName>
</protein>
<feature type="compositionally biased region" description="Polar residues" evidence="1">
    <location>
        <begin position="894"/>
        <end position="915"/>
    </location>
</feature>
<feature type="compositionally biased region" description="Polar residues" evidence="1">
    <location>
        <begin position="834"/>
        <end position="843"/>
    </location>
</feature>
<feature type="compositionally biased region" description="Polar residues" evidence="1">
    <location>
        <begin position="1050"/>
        <end position="1072"/>
    </location>
</feature>
<dbReference type="InterPro" id="IPR014752">
    <property type="entry name" value="Arrestin-like_C"/>
</dbReference>
<feature type="compositionally biased region" description="Low complexity" evidence="1">
    <location>
        <begin position="868"/>
        <end position="881"/>
    </location>
</feature>
<feature type="region of interest" description="Disordered" evidence="1">
    <location>
        <begin position="993"/>
        <end position="1114"/>
    </location>
</feature>
<dbReference type="GeneID" id="38785334"/>
<gene>
    <name evidence="2" type="ORF">SCP_1302320</name>
</gene>
<evidence type="ECO:0008006" key="4">
    <source>
        <dbReference type="Google" id="ProtNLM"/>
    </source>
</evidence>
<dbReference type="RefSeq" id="XP_027619330.1">
    <property type="nucleotide sequence ID" value="XM_027763529.1"/>
</dbReference>
<feature type="compositionally biased region" description="Low complexity" evidence="1">
    <location>
        <begin position="497"/>
        <end position="512"/>
    </location>
</feature>
<feature type="region of interest" description="Disordered" evidence="1">
    <location>
        <begin position="489"/>
        <end position="522"/>
    </location>
</feature>
<organism evidence="2 3">
    <name type="scientific">Sparassis crispa</name>
    <dbReference type="NCBI Taxonomy" id="139825"/>
    <lineage>
        <taxon>Eukaryota</taxon>
        <taxon>Fungi</taxon>
        <taxon>Dikarya</taxon>
        <taxon>Basidiomycota</taxon>
        <taxon>Agaricomycotina</taxon>
        <taxon>Agaricomycetes</taxon>
        <taxon>Polyporales</taxon>
        <taxon>Sparassidaceae</taxon>
        <taxon>Sparassis</taxon>
    </lineage>
</organism>
<feature type="region of interest" description="Disordered" evidence="1">
    <location>
        <begin position="534"/>
        <end position="554"/>
    </location>
</feature>
<keyword evidence="3" id="KW-1185">Reference proteome</keyword>
<evidence type="ECO:0000313" key="3">
    <source>
        <dbReference type="Proteomes" id="UP000287166"/>
    </source>
</evidence>
<feature type="compositionally biased region" description="Low complexity" evidence="1">
    <location>
        <begin position="534"/>
        <end position="543"/>
    </location>
</feature>
<feature type="region of interest" description="Disordered" evidence="1">
    <location>
        <begin position="611"/>
        <end position="644"/>
    </location>
</feature>
<dbReference type="InParanoid" id="A0A401H1V1"/>
<reference evidence="2 3" key="1">
    <citation type="journal article" date="2018" name="Sci. Rep.">
        <title>Genome sequence of the cauliflower mushroom Sparassis crispa (Hanabiratake) and its association with beneficial usage.</title>
        <authorList>
            <person name="Kiyama R."/>
            <person name="Furutani Y."/>
            <person name="Kawaguchi K."/>
            <person name="Nakanishi T."/>
        </authorList>
    </citation>
    <scope>NUCLEOTIDE SEQUENCE [LARGE SCALE GENOMIC DNA]</scope>
</reference>
<dbReference type="Proteomes" id="UP000287166">
    <property type="component" value="Unassembled WGS sequence"/>
</dbReference>
<evidence type="ECO:0000313" key="2">
    <source>
        <dbReference type="EMBL" id="GBE88417.1"/>
    </source>
</evidence>
<proteinExistence type="predicted"/>
<dbReference type="EMBL" id="BFAD01000013">
    <property type="protein sequence ID" value="GBE88417.1"/>
    <property type="molecule type" value="Genomic_DNA"/>
</dbReference>